<accession>A0A4R5F5C4</accession>
<protein>
    <recommendedName>
        <fullName evidence="3">DUF937 domain-containing protein</fullName>
    </recommendedName>
</protein>
<gene>
    <name evidence="1" type="ORF">E0I26_12815</name>
</gene>
<proteinExistence type="predicted"/>
<comment type="caution">
    <text evidence="1">The sequence shown here is derived from an EMBL/GenBank/DDBJ whole genome shotgun (WGS) entry which is preliminary data.</text>
</comment>
<evidence type="ECO:0000313" key="1">
    <source>
        <dbReference type="EMBL" id="TDE42740.1"/>
    </source>
</evidence>
<dbReference type="AlphaFoldDB" id="A0A4R5F5C4"/>
<dbReference type="Pfam" id="PF06078">
    <property type="entry name" value="DUF937"/>
    <property type="match status" value="1"/>
</dbReference>
<evidence type="ECO:0008006" key="3">
    <source>
        <dbReference type="Google" id="ProtNLM"/>
    </source>
</evidence>
<dbReference type="Proteomes" id="UP000294814">
    <property type="component" value="Unassembled WGS sequence"/>
</dbReference>
<sequence length="187" mass="19224">MFEQLTQLAQQFGVESVVKNNAIPNEQNEAVITEASNSIFSGLQKIVSEGGADQLAGLFQGNNAQDSSNPVVQKLTEELTGNLGEKFGINSETASGVAGSLIPQILGSLVNKAKDPNDSSFQISDVIAAISGNSTQNSGVMDAISKYGGQFGLDQNADGKVDLGDAMSAVTKKGGGLGSLLGKLFGK</sequence>
<name>A0A4R5F5C4_9FLAO</name>
<reference evidence="1 2" key="1">
    <citation type="submission" date="2019-03" db="EMBL/GenBank/DDBJ databases">
        <title>Novel species of Flavobacterium.</title>
        <authorList>
            <person name="Liu Q."/>
            <person name="Xin Y.-H."/>
        </authorList>
    </citation>
    <scope>NUCLEOTIDE SEQUENCE [LARGE SCALE GENOMIC DNA]</scope>
    <source>
        <strain evidence="1 2">LB3P52</strain>
    </source>
</reference>
<dbReference type="EMBL" id="SMLG01000010">
    <property type="protein sequence ID" value="TDE42740.1"/>
    <property type="molecule type" value="Genomic_DNA"/>
</dbReference>
<evidence type="ECO:0000313" key="2">
    <source>
        <dbReference type="Proteomes" id="UP000294814"/>
    </source>
</evidence>
<organism evidence="1 2">
    <name type="scientific">Flavobacterium rhamnosiphilum</name>
    <dbReference type="NCBI Taxonomy" id="2541724"/>
    <lineage>
        <taxon>Bacteria</taxon>
        <taxon>Pseudomonadati</taxon>
        <taxon>Bacteroidota</taxon>
        <taxon>Flavobacteriia</taxon>
        <taxon>Flavobacteriales</taxon>
        <taxon>Flavobacteriaceae</taxon>
        <taxon>Flavobacterium</taxon>
    </lineage>
</organism>
<keyword evidence="2" id="KW-1185">Reference proteome</keyword>
<dbReference type="OrthoDB" id="982085at2"/>
<dbReference type="RefSeq" id="WP_131916861.1">
    <property type="nucleotide sequence ID" value="NZ_SMLG01000010.1"/>
</dbReference>
<dbReference type="InterPro" id="IPR009282">
    <property type="entry name" value="DUF937"/>
</dbReference>